<protein>
    <submittedName>
        <fullName evidence="1">Uncharacterized protein</fullName>
    </submittedName>
</protein>
<keyword evidence="2" id="KW-1185">Reference proteome</keyword>
<proteinExistence type="predicted"/>
<evidence type="ECO:0000313" key="1">
    <source>
        <dbReference type="EMBL" id="KAH3738961.1"/>
    </source>
</evidence>
<organism evidence="1 2">
    <name type="scientific">Dreissena polymorpha</name>
    <name type="common">Zebra mussel</name>
    <name type="synonym">Mytilus polymorpha</name>
    <dbReference type="NCBI Taxonomy" id="45954"/>
    <lineage>
        <taxon>Eukaryota</taxon>
        <taxon>Metazoa</taxon>
        <taxon>Spiralia</taxon>
        <taxon>Lophotrochozoa</taxon>
        <taxon>Mollusca</taxon>
        <taxon>Bivalvia</taxon>
        <taxon>Autobranchia</taxon>
        <taxon>Heteroconchia</taxon>
        <taxon>Euheterodonta</taxon>
        <taxon>Imparidentia</taxon>
        <taxon>Neoheterodontei</taxon>
        <taxon>Myida</taxon>
        <taxon>Dreissenoidea</taxon>
        <taxon>Dreissenidae</taxon>
        <taxon>Dreissena</taxon>
    </lineage>
</organism>
<dbReference type="Proteomes" id="UP000828390">
    <property type="component" value="Unassembled WGS sequence"/>
</dbReference>
<gene>
    <name evidence="1" type="ORF">DPMN_045605</name>
</gene>
<comment type="caution">
    <text evidence="1">The sequence shown here is derived from an EMBL/GenBank/DDBJ whole genome shotgun (WGS) entry which is preliminary data.</text>
</comment>
<dbReference type="AlphaFoldDB" id="A0A9D4D4G2"/>
<name>A0A9D4D4G2_DREPO</name>
<accession>A0A9D4D4G2</accession>
<reference evidence="1" key="1">
    <citation type="journal article" date="2019" name="bioRxiv">
        <title>The Genome of the Zebra Mussel, Dreissena polymorpha: A Resource for Invasive Species Research.</title>
        <authorList>
            <person name="McCartney M.A."/>
            <person name="Auch B."/>
            <person name="Kono T."/>
            <person name="Mallez S."/>
            <person name="Zhang Y."/>
            <person name="Obille A."/>
            <person name="Becker A."/>
            <person name="Abrahante J.E."/>
            <person name="Garbe J."/>
            <person name="Badalamenti J.P."/>
            <person name="Herman A."/>
            <person name="Mangelson H."/>
            <person name="Liachko I."/>
            <person name="Sullivan S."/>
            <person name="Sone E.D."/>
            <person name="Koren S."/>
            <person name="Silverstein K.A.T."/>
            <person name="Beckman K.B."/>
            <person name="Gohl D.M."/>
        </authorList>
    </citation>
    <scope>NUCLEOTIDE SEQUENCE</scope>
    <source>
        <strain evidence="1">Duluth1</strain>
        <tissue evidence="1">Whole animal</tissue>
    </source>
</reference>
<reference evidence="1" key="2">
    <citation type="submission" date="2020-11" db="EMBL/GenBank/DDBJ databases">
        <authorList>
            <person name="McCartney M.A."/>
            <person name="Auch B."/>
            <person name="Kono T."/>
            <person name="Mallez S."/>
            <person name="Becker A."/>
            <person name="Gohl D.M."/>
            <person name="Silverstein K.A.T."/>
            <person name="Koren S."/>
            <person name="Bechman K.B."/>
            <person name="Herman A."/>
            <person name="Abrahante J.E."/>
            <person name="Garbe J."/>
        </authorList>
    </citation>
    <scope>NUCLEOTIDE SEQUENCE</scope>
    <source>
        <strain evidence="1">Duluth1</strain>
        <tissue evidence="1">Whole animal</tissue>
    </source>
</reference>
<evidence type="ECO:0000313" key="2">
    <source>
        <dbReference type="Proteomes" id="UP000828390"/>
    </source>
</evidence>
<sequence>MLIACLCLSVFIRHDHTNNQENDVYTYLIQRHSSIGAEKRSQEAVQEMTDRHGNITVLHHLQVGLVQLCYTDRLQTVHLTEYVS</sequence>
<dbReference type="EMBL" id="JAIWYP010000011">
    <property type="protein sequence ID" value="KAH3738961.1"/>
    <property type="molecule type" value="Genomic_DNA"/>
</dbReference>